<protein>
    <submittedName>
        <fullName evidence="2">Histidine acid phosphatase superfamily protein</fullName>
    </submittedName>
</protein>
<proteinExistence type="predicted"/>
<reference evidence="2 3" key="1">
    <citation type="journal article" date="2016" name="Nat. Commun.">
        <title>Local admixture of amplified and diversified secreted pathogenesis determinants shapes mosaic Toxoplasma gondii genomes.</title>
        <authorList>
            <person name="Lorenzi H."/>
            <person name="Khan A."/>
            <person name="Behnke M.S."/>
            <person name="Namasivayam S."/>
            <person name="Swapna L.S."/>
            <person name="Hadjithomas M."/>
            <person name="Karamycheva S."/>
            <person name="Pinney D."/>
            <person name="Brunk B.P."/>
            <person name="Ajioka J.W."/>
            <person name="Ajzenberg D."/>
            <person name="Boothroyd J.C."/>
            <person name="Boyle J.P."/>
            <person name="Darde M.L."/>
            <person name="Diaz-Miranda M.A."/>
            <person name="Dubey J.P."/>
            <person name="Fritz H.M."/>
            <person name="Gennari S.M."/>
            <person name="Gregory B.D."/>
            <person name="Kim K."/>
            <person name="Saeij J.P."/>
            <person name="Su C."/>
            <person name="White M.W."/>
            <person name="Zhu X.Q."/>
            <person name="Howe D.K."/>
            <person name="Rosenthal B.M."/>
            <person name="Grigg M.E."/>
            <person name="Parkinson J."/>
            <person name="Liu L."/>
            <person name="Kissinger J.C."/>
            <person name="Roos D.S."/>
            <person name="Sibley L.D."/>
        </authorList>
    </citation>
    <scope>NUCLEOTIDE SEQUENCE [LARGE SCALE GENOMIC DNA]</scope>
    <source>
        <strain evidence="2 3">TgCATBr9</strain>
    </source>
</reference>
<feature type="compositionally biased region" description="Basic and acidic residues" evidence="1">
    <location>
        <begin position="205"/>
        <end position="214"/>
    </location>
</feature>
<feature type="compositionally biased region" description="Low complexity" evidence="1">
    <location>
        <begin position="280"/>
        <end position="330"/>
    </location>
</feature>
<feature type="region of interest" description="Disordered" evidence="1">
    <location>
        <begin position="150"/>
        <end position="227"/>
    </location>
</feature>
<feature type="region of interest" description="Disordered" evidence="1">
    <location>
        <begin position="266"/>
        <end position="330"/>
    </location>
</feature>
<feature type="region of interest" description="Disordered" evidence="1">
    <location>
        <begin position="1"/>
        <end position="40"/>
    </location>
</feature>
<name>A0A2T6IK74_TOXGO</name>
<feature type="compositionally biased region" description="Polar residues" evidence="1">
    <location>
        <begin position="150"/>
        <end position="162"/>
    </location>
</feature>
<evidence type="ECO:0000256" key="1">
    <source>
        <dbReference type="SAM" id="MobiDB-lite"/>
    </source>
</evidence>
<accession>A0A2T6IK74</accession>
<dbReference type="AlphaFoldDB" id="A0A2T6IK74"/>
<comment type="caution">
    <text evidence="2">The sequence shown here is derived from an EMBL/GenBank/DDBJ whole genome shotgun (WGS) entry which is preliminary data.</text>
</comment>
<dbReference type="VEuPathDB" id="ToxoDB:TGBR9_304650D"/>
<evidence type="ECO:0000313" key="2">
    <source>
        <dbReference type="EMBL" id="PUA85734.1"/>
    </source>
</evidence>
<organism evidence="2 3">
    <name type="scientific">Toxoplasma gondii TgCATBr9</name>
    <dbReference type="NCBI Taxonomy" id="943120"/>
    <lineage>
        <taxon>Eukaryota</taxon>
        <taxon>Sar</taxon>
        <taxon>Alveolata</taxon>
        <taxon>Apicomplexa</taxon>
        <taxon>Conoidasida</taxon>
        <taxon>Coccidia</taxon>
        <taxon>Eucoccidiorida</taxon>
        <taxon>Eimeriorina</taxon>
        <taxon>Sarcocystidae</taxon>
        <taxon>Toxoplasma</taxon>
    </lineage>
</organism>
<evidence type="ECO:0000313" key="3">
    <source>
        <dbReference type="Proteomes" id="UP000244488"/>
    </source>
</evidence>
<dbReference type="EMBL" id="AFHV02002675">
    <property type="protein sequence ID" value="PUA85734.1"/>
    <property type="molecule type" value="Genomic_DNA"/>
</dbReference>
<gene>
    <name evidence="2" type="ORF">TGBR9_304650D</name>
</gene>
<dbReference type="Proteomes" id="UP000244488">
    <property type="component" value="Unassembled WGS sequence"/>
</dbReference>
<sequence length="330" mass="33360">MGTECRSGGGPWATSQDTDGKREGPSGFGRKPAYPSPGASASVKALLKRGLHAEEEEDYLDVQQQELCYYAHAPISAYSASPGAEGAGKASSSFVSGQACECACCMERRSELPAETCGAAASADSGALPAGPACSGCPCCRAGKTASSGVQQQADESSTGRQGETEEPGFAASLPSRRAANSAAVKRERGPQTGPAGERTEDEGREGKDSREDLPAQSRNAENGAPLVGAVVPPYCELAPLVSLSQSCVLERFEALMNKVLSLYGSRTPAKAGKDRNNQSSTTSAGDSSFSPSSSSASSSSSSSSSSSASSSSSSSSCSSSSFSASSSTS</sequence>